<comment type="similarity">
    <text evidence="2 9">Belongs to the cytochrome P450 family.</text>
</comment>
<dbReference type="FunFam" id="1.10.630.10:FF:000016">
    <property type="entry name" value="Cytochrome P450 78A5"/>
    <property type="match status" value="1"/>
</dbReference>
<proteinExistence type="inferred from homology"/>
<dbReference type="InterPro" id="IPR002401">
    <property type="entry name" value="Cyt_P450_E_grp-I"/>
</dbReference>
<keyword evidence="6 8" id="KW-0408">Iron</keyword>
<evidence type="ECO:0000256" key="10">
    <source>
        <dbReference type="SAM" id="Phobius"/>
    </source>
</evidence>
<organism evidence="11 12">
    <name type="scientific">Zingiber officinale</name>
    <name type="common">Ginger</name>
    <name type="synonym">Amomum zingiber</name>
    <dbReference type="NCBI Taxonomy" id="94328"/>
    <lineage>
        <taxon>Eukaryota</taxon>
        <taxon>Viridiplantae</taxon>
        <taxon>Streptophyta</taxon>
        <taxon>Embryophyta</taxon>
        <taxon>Tracheophyta</taxon>
        <taxon>Spermatophyta</taxon>
        <taxon>Magnoliopsida</taxon>
        <taxon>Liliopsida</taxon>
        <taxon>Zingiberales</taxon>
        <taxon>Zingiberaceae</taxon>
        <taxon>Zingiber</taxon>
    </lineage>
</organism>
<keyword evidence="10" id="KW-0812">Transmembrane</keyword>
<evidence type="ECO:0000256" key="4">
    <source>
        <dbReference type="ARBA" id="ARBA00022723"/>
    </source>
</evidence>
<evidence type="ECO:0000256" key="3">
    <source>
        <dbReference type="ARBA" id="ARBA00022617"/>
    </source>
</evidence>
<keyword evidence="7 9" id="KW-0503">Monooxygenase</keyword>
<feature type="binding site" description="axial binding residue" evidence="8">
    <location>
        <position position="457"/>
    </location>
    <ligand>
        <name>heme</name>
        <dbReference type="ChEBI" id="CHEBI:30413"/>
    </ligand>
    <ligandPart>
        <name>Fe</name>
        <dbReference type="ChEBI" id="CHEBI:18248"/>
    </ligandPart>
</feature>
<dbReference type="Gene3D" id="1.10.630.10">
    <property type="entry name" value="Cytochrome P450"/>
    <property type="match status" value="1"/>
</dbReference>
<keyword evidence="10" id="KW-0472">Membrane</keyword>
<dbReference type="InterPro" id="IPR036396">
    <property type="entry name" value="Cyt_P450_sf"/>
</dbReference>
<dbReference type="EMBL" id="JACMSC010000009">
    <property type="protein sequence ID" value="KAG6507541.1"/>
    <property type="molecule type" value="Genomic_DNA"/>
</dbReference>
<keyword evidence="5 9" id="KW-0560">Oxidoreductase</keyword>
<dbReference type="AlphaFoldDB" id="A0A8J5GJK0"/>
<dbReference type="PANTHER" id="PTHR47946">
    <property type="entry name" value="CYTOCHROME P450 78A7-RELATED"/>
    <property type="match status" value="1"/>
</dbReference>
<keyword evidence="10" id="KW-1133">Transmembrane helix</keyword>
<dbReference type="GO" id="GO:0004497">
    <property type="term" value="F:monooxygenase activity"/>
    <property type="evidence" value="ECO:0007669"/>
    <property type="project" value="UniProtKB-KW"/>
</dbReference>
<dbReference type="GO" id="GO:0016705">
    <property type="term" value="F:oxidoreductase activity, acting on paired donors, with incorporation or reduction of molecular oxygen"/>
    <property type="evidence" value="ECO:0007669"/>
    <property type="project" value="InterPro"/>
</dbReference>
<accession>A0A8J5GJK0</accession>
<evidence type="ECO:0000256" key="5">
    <source>
        <dbReference type="ARBA" id="ARBA00023002"/>
    </source>
</evidence>
<evidence type="ECO:0000256" key="7">
    <source>
        <dbReference type="ARBA" id="ARBA00023033"/>
    </source>
</evidence>
<evidence type="ECO:0000256" key="6">
    <source>
        <dbReference type="ARBA" id="ARBA00023004"/>
    </source>
</evidence>
<evidence type="ECO:0000256" key="1">
    <source>
        <dbReference type="ARBA" id="ARBA00001971"/>
    </source>
</evidence>
<dbReference type="PRINTS" id="PR00463">
    <property type="entry name" value="EP450I"/>
</dbReference>
<dbReference type="InterPro" id="IPR051996">
    <property type="entry name" value="Cytochrome_P450_78A"/>
</dbReference>
<dbReference type="Proteomes" id="UP000734854">
    <property type="component" value="Unassembled WGS sequence"/>
</dbReference>
<keyword evidence="12" id="KW-1185">Reference proteome</keyword>
<dbReference type="GO" id="GO:0005506">
    <property type="term" value="F:iron ion binding"/>
    <property type="evidence" value="ECO:0007669"/>
    <property type="project" value="InterPro"/>
</dbReference>
<sequence length="587" mass="65074">MTTSLEMDAASLFLFLHRAALSPIIGFALIAFAVLFFFPGGLSWALSKPHGRSSIPGPPGVAVSAFSGPSAHRELLTLSRSFKATDLMAFSVGFTRFVVSSHPNTAKEILYSSAFADRPVKESAYELLFHRAMGFAPFGDYWRNLRRISSAYLFSPRRIASLGEQRRAIGNKMVSDVRALMKNHGEAEMRRVLHFASLNNVMMSVFGKSYDDLGDGEASELEWLVKEGYALLGAFNWSDHFPFLRWLDLQGVRRRCRRLVKRVNVFVGRLIEQHRDKKTNGKEMDDAGDFVDVLLGLEAEEKLADADMVAVLWEMIFRGTDTVAILLEWALARMVLHPDIQSKARQEIDSVVGSRPVSDADVGSLPYLQFIIKESLRMHPPGPLLSWARLATRDVHVGSHLVPAGTTAMVNMWAIAHDESLWPDPHEFRPERFAEEDVSVLGSDLRLAPFGAGRRVCPGKAMGLASAHLWLALLLQNFDFFPAPRGVDLSECLKMSLEMQKPLTCMAGLWVRLMLMLAALSMLAKPSYRMLISAGNGLMVKLITSASDDSPLEIPVGGLMSQYSFSESLSSLKGGCSDVWNGNPKQH</sequence>
<dbReference type="PROSITE" id="PS00086">
    <property type="entry name" value="CYTOCHROME_P450"/>
    <property type="match status" value="1"/>
</dbReference>
<dbReference type="Pfam" id="PF00067">
    <property type="entry name" value="p450"/>
    <property type="match status" value="1"/>
</dbReference>
<evidence type="ECO:0000313" key="12">
    <source>
        <dbReference type="Proteomes" id="UP000734854"/>
    </source>
</evidence>
<dbReference type="GO" id="GO:0020037">
    <property type="term" value="F:heme binding"/>
    <property type="evidence" value="ECO:0007669"/>
    <property type="project" value="InterPro"/>
</dbReference>
<keyword evidence="3 8" id="KW-0349">Heme</keyword>
<feature type="transmembrane region" description="Helical" evidence="10">
    <location>
        <begin position="20"/>
        <end position="46"/>
    </location>
</feature>
<evidence type="ECO:0000256" key="8">
    <source>
        <dbReference type="PIRSR" id="PIRSR602401-1"/>
    </source>
</evidence>
<evidence type="ECO:0000313" key="11">
    <source>
        <dbReference type="EMBL" id="KAG6507541.1"/>
    </source>
</evidence>
<dbReference type="PRINTS" id="PR00385">
    <property type="entry name" value="P450"/>
</dbReference>
<comment type="cofactor">
    <cofactor evidence="1 8">
        <name>heme</name>
        <dbReference type="ChEBI" id="CHEBI:30413"/>
    </cofactor>
</comment>
<name>A0A8J5GJK0_ZINOF</name>
<evidence type="ECO:0000256" key="9">
    <source>
        <dbReference type="RuleBase" id="RU000461"/>
    </source>
</evidence>
<dbReference type="SUPFAM" id="SSF48264">
    <property type="entry name" value="Cytochrome P450"/>
    <property type="match status" value="1"/>
</dbReference>
<evidence type="ECO:0000256" key="2">
    <source>
        <dbReference type="ARBA" id="ARBA00010617"/>
    </source>
</evidence>
<dbReference type="CDD" id="cd11076">
    <property type="entry name" value="CYP78"/>
    <property type="match status" value="1"/>
</dbReference>
<dbReference type="InterPro" id="IPR001128">
    <property type="entry name" value="Cyt_P450"/>
</dbReference>
<reference evidence="11 12" key="1">
    <citation type="submission" date="2020-08" db="EMBL/GenBank/DDBJ databases">
        <title>Plant Genome Project.</title>
        <authorList>
            <person name="Zhang R.-G."/>
        </authorList>
    </citation>
    <scope>NUCLEOTIDE SEQUENCE [LARGE SCALE GENOMIC DNA]</scope>
    <source>
        <tissue evidence="11">Rhizome</tissue>
    </source>
</reference>
<dbReference type="PANTHER" id="PTHR47946:SF14">
    <property type="entry name" value="CYTOCHROME P450 FAMILY PROTEIN"/>
    <property type="match status" value="1"/>
</dbReference>
<gene>
    <name evidence="11" type="ORF">ZIOFF_032891</name>
</gene>
<keyword evidence="4 8" id="KW-0479">Metal-binding</keyword>
<protein>
    <submittedName>
        <fullName evidence="11">Uncharacterized protein</fullName>
    </submittedName>
</protein>
<dbReference type="InterPro" id="IPR017972">
    <property type="entry name" value="Cyt_P450_CS"/>
</dbReference>
<comment type="caution">
    <text evidence="11">The sequence shown here is derived from an EMBL/GenBank/DDBJ whole genome shotgun (WGS) entry which is preliminary data.</text>
</comment>